<reference evidence="1 2" key="1">
    <citation type="submission" date="2016-12" db="EMBL/GenBank/DDBJ databases">
        <title>Draft Genome Sequence of Mercury Resistant Pseudomonas DRA525.</title>
        <authorList>
            <person name="Drace K.M."/>
        </authorList>
    </citation>
    <scope>NUCLEOTIDE SEQUENCE [LARGE SCALE GENOMIC DNA]</scope>
    <source>
        <strain evidence="1 2">DRA525</strain>
    </source>
</reference>
<dbReference type="RefSeq" id="WP_075044744.1">
    <property type="nucleotide sequence ID" value="NZ_CP018743.1"/>
</dbReference>
<sequence>MLFPTTARLQFLEKNPPVQELYIGESPLFSAIRYRMRMLYSALYQPDGDPHLNESALLLRFEMQKWLTSPLMPDIGLFLRCGLADDGRVCRQWGEHAAQTVQLLKDLIMRYAEEGSVLNTEFVRLFVELTCEYGEDRIRIWCHPKERDLFRDLLKGLTDLDDGVFVSTLAEYRKIPPVDALIRFGPLRTRGFGNVPEALITSPSYRRLVRLVWAGLEDEERFADDPVLPTHNYLASMCSVWTTVTGNSGAVIERPETESVDDLGFLDQKASAGKVLHRCVLVEFSAEYGVLLRPGSRLLVFSPHCTDTEAIGYRHISDVEAGDYLLIHDADADLGEVSVDASKAPLAALWKKALSDAWRRHSDVCIQKMHQAGIGLQDLHRAVQKWTAMNGTVIRAPLRKRHFEALLTKVLDPDLIPPMVIDGRAVPGWRRAWREVEASRVNAIQHGAVEHAIVNEQLIAELRRELPAIRSMISLDDAYPHWLQPESGLTGIVSFKPVISLSADFSAPAEELEKPLKLPIAEQYRASQGGEHPCA</sequence>
<accession>A0A1L5PNW6</accession>
<evidence type="ECO:0000313" key="2">
    <source>
        <dbReference type="Proteomes" id="UP000185146"/>
    </source>
</evidence>
<protein>
    <submittedName>
        <fullName evidence="1">Uncharacterized protein</fullName>
    </submittedName>
</protein>
<dbReference type="EMBL" id="CP018743">
    <property type="protein sequence ID" value="APO81848.1"/>
    <property type="molecule type" value="Genomic_DNA"/>
</dbReference>
<name>A0A1L5PNW6_PSEPU</name>
<dbReference type="AlphaFoldDB" id="A0A1L5PNW6"/>
<organism evidence="1 2">
    <name type="scientific">Pseudomonas putida</name>
    <name type="common">Arthrobacter siderocapsulatus</name>
    <dbReference type="NCBI Taxonomy" id="303"/>
    <lineage>
        <taxon>Bacteria</taxon>
        <taxon>Pseudomonadati</taxon>
        <taxon>Pseudomonadota</taxon>
        <taxon>Gammaproteobacteria</taxon>
        <taxon>Pseudomonadales</taxon>
        <taxon>Pseudomonadaceae</taxon>
        <taxon>Pseudomonas</taxon>
    </lineage>
</organism>
<dbReference type="Proteomes" id="UP000185146">
    <property type="component" value="Chromosome"/>
</dbReference>
<gene>
    <name evidence="1" type="ORF">BL240_10515</name>
</gene>
<proteinExistence type="predicted"/>
<evidence type="ECO:0000313" key="1">
    <source>
        <dbReference type="EMBL" id="APO81848.1"/>
    </source>
</evidence>